<dbReference type="Gene3D" id="2.30.42.10">
    <property type="match status" value="1"/>
</dbReference>
<name>A0A2P6TYA8_CHLSO</name>
<feature type="compositionally biased region" description="Basic residues" evidence="2">
    <location>
        <begin position="363"/>
        <end position="401"/>
    </location>
</feature>
<reference evidence="4 5" key="1">
    <citation type="journal article" date="2018" name="Plant J.">
        <title>Genome sequences of Chlorella sorokiniana UTEX 1602 and Micractinium conductrix SAG 241.80: implications to maltose excretion by a green alga.</title>
        <authorList>
            <person name="Arriola M.B."/>
            <person name="Velmurugan N."/>
            <person name="Zhang Y."/>
            <person name="Plunkett M.H."/>
            <person name="Hondzo H."/>
            <person name="Barney B.M."/>
        </authorList>
    </citation>
    <scope>NUCLEOTIDE SEQUENCE [LARGE SCALE GENOMIC DNA]</scope>
    <source>
        <strain evidence="5">UTEX 1602</strain>
    </source>
</reference>
<dbReference type="Gene3D" id="3.60.40.10">
    <property type="entry name" value="PPM-type phosphatase domain"/>
    <property type="match status" value="1"/>
</dbReference>
<dbReference type="GO" id="GO:0005737">
    <property type="term" value="C:cytoplasm"/>
    <property type="evidence" value="ECO:0007669"/>
    <property type="project" value="TreeGrafter"/>
</dbReference>
<dbReference type="SUPFAM" id="SSF81606">
    <property type="entry name" value="PP2C-like"/>
    <property type="match status" value="1"/>
</dbReference>
<feature type="compositionally biased region" description="Basic residues" evidence="2">
    <location>
        <begin position="309"/>
        <end position="337"/>
    </location>
</feature>
<keyword evidence="1" id="KW-0143">Chaperone</keyword>
<feature type="region of interest" description="Disordered" evidence="2">
    <location>
        <begin position="101"/>
        <end position="128"/>
    </location>
</feature>
<dbReference type="PANTHER" id="PTHR12651:SF1">
    <property type="entry name" value="26S PROTEASOME NON-ATPASE REGULATORY SUBUNIT 9"/>
    <property type="match status" value="1"/>
</dbReference>
<feature type="compositionally biased region" description="Basic residues" evidence="2">
    <location>
        <begin position="287"/>
        <end position="301"/>
    </location>
</feature>
<evidence type="ECO:0000313" key="5">
    <source>
        <dbReference type="Proteomes" id="UP000239899"/>
    </source>
</evidence>
<feature type="compositionally biased region" description="Basic and acidic residues" evidence="2">
    <location>
        <begin position="276"/>
        <end position="286"/>
    </location>
</feature>
<dbReference type="SMART" id="SM00228">
    <property type="entry name" value="PDZ"/>
    <property type="match status" value="1"/>
</dbReference>
<dbReference type="Pfam" id="PF00481">
    <property type="entry name" value="PP2C"/>
    <property type="match status" value="1"/>
</dbReference>
<dbReference type="Pfam" id="PF18265">
    <property type="entry name" value="Nas2_N"/>
    <property type="match status" value="1"/>
</dbReference>
<evidence type="ECO:0000256" key="2">
    <source>
        <dbReference type="SAM" id="MobiDB-lite"/>
    </source>
</evidence>
<feature type="compositionally biased region" description="Low complexity" evidence="2">
    <location>
        <begin position="101"/>
        <end position="125"/>
    </location>
</feature>
<feature type="domain" description="PPM-type phosphatase" evidence="3">
    <location>
        <begin position="626"/>
        <end position="948"/>
    </location>
</feature>
<dbReference type="AlphaFoldDB" id="A0A2P6TYA8"/>
<dbReference type="Proteomes" id="UP000239899">
    <property type="component" value="Unassembled WGS sequence"/>
</dbReference>
<dbReference type="SUPFAM" id="SSF50156">
    <property type="entry name" value="PDZ domain-like"/>
    <property type="match status" value="1"/>
</dbReference>
<dbReference type="InterPro" id="IPR036457">
    <property type="entry name" value="PPM-type-like_dom_sf"/>
</dbReference>
<proteinExistence type="predicted"/>
<organism evidence="4 5">
    <name type="scientific">Chlorella sorokiniana</name>
    <name type="common">Freshwater green alga</name>
    <dbReference type="NCBI Taxonomy" id="3076"/>
    <lineage>
        <taxon>Eukaryota</taxon>
        <taxon>Viridiplantae</taxon>
        <taxon>Chlorophyta</taxon>
        <taxon>core chlorophytes</taxon>
        <taxon>Trebouxiophyceae</taxon>
        <taxon>Chlorellales</taxon>
        <taxon>Chlorellaceae</taxon>
        <taxon>Chlorella clade</taxon>
        <taxon>Chlorella</taxon>
    </lineage>
</organism>
<sequence length="951" mass="100541">MSDPAALKAQLKRLGDQRSALEADIATRSGRLQAAGVGMDAPLVDAQGFPCADVDVAAIRADRHAIITQTNDHKALSKQMEALLHQLHALSNQLGGSTAAAGAAAAGGEPARAAAPAPQPTQQGGVQHPAAVLPPFAMVDELSDGSPAAAAGLQLWDQMLSFAGVTKQTPNTLQAVAAALQANEGRAVETVVLRQGAPAVLQLTPQPWGGRGLLGCHLRPLPYRRGAEADEEEPAGATRGAAGALPPAYAVGTAVAASGQDATNGDAAAPHRSRSRSRDGRPELKRSGSRGRSHSKSRSRSRSGSQPRGAKHHHGSRSRSRSGRSGSPRRSRRSSRSRSREQRRGSRSRSRSRSHSSSGERRERRHKHHKHHHHHHKHEKQRHSHSHDHKRRSRSRSAPPRHRGEAAAPAPASAVESSDRLARDGSGGATSMGRLTLNQRQHSQPSPATAAAVAALLPPMGAAEAAAAGRLGPQGRLRVQTPTVAALAASQGVDFSEVALVQPSPMAAEATVAALSALMQQPARPPSAGAAPKRAASADKGKQLLSFGDELEEEEGSEGAPGSARTRAAVGLSVATAKRFKHEKTLVMFNPLLGDQQAAPFAAYEDEESLPCSPAAPLDKRLGAVLWGTAQAKGMRPYMEDRHTVINSYQPRTSGGQMIQDGVFRAYAAVFDGHNGASAAEHAADRLHHVLAVESAMRTCTGEGPPATAIQEEERVAAALVHSFEAVDREIMTRCRVEGTKGGATGLVVLRIGNQLYAAHCGDTRAVMSRNGEALRLTEDHKPNLPRERKRVEGLGGRVDFARCWRVIVEPRDGRPASGLAVSRSFGDPDFKEPLHLVTATPDVIRERLLPGDEFVILASDGLWDVLTDSEACAVVRRHLQQAGAPRQITPPQLLPGAAAFGAGSFASQLRRPPQLTPALAAAAAERLVQESLDRGTMDNVTAVVGLLQWD</sequence>
<dbReference type="SMART" id="SM00331">
    <property type="entry name" value="PP2C_SIG"/>
    <property type="match status" value="1"/>
</dbReference>
<dbReference type="EMBL" id="LHPG02000004">
    <property type="protein sequence ID" value="PRW59054.1"/>
    <property type="molecule type" value="Genomic_DNA"/>
</dbReference>
<evidence type="ECO:0000259" key="3">
    <source>
        <dbReference type="PROSITE" id="PS51746"/>
    </source>
</evidence>
<dbReference type="STRING" id="3076.A0A2P6TYA8"/>
<dbReference type="InterPro" id="IPR040815">
    <property type="entry name" value="Nas2_N"/>
</dbReference>
<feature type="compositionally biased region" description="Basic residues" evidence="2">
    <location>
        <begin position="345"/>
        <end position="354"/>
    </location>
</feature>
<accession>A0A2P6TYA8</accession>
<dbReference type="InterPro" id="IPR001478">
    <property type="entry name" value="PDZ"/>
</dbReference>
<protein>
    <submittedName>
        <fullName evidence="4">Serine threonine phosphatase</fullName>
    </submittedName>
</protein>
<dbReference type="InterPro" id="IPR035269">
    <property type="entry name" value="PSMD9"/>
</dbReference>
<dbReference type="CDD" id="cd00143">
    <property type="entry name" value="PP2Cc"/>
    <property type="match status" value="1"/>
</dbReference>
<dbReference type="GO" id="GO:0005634">
    <property type="term" value="C:nucleus"/>
    <property type="evidence" value="ECO:0007669"/>
    <property type="project" value="TreeGrafter"/>
</dbReference>
<evidence type="ECO:0000256" key="1">
    <source>
        <dbReference type="ARBA" id="ARBA00023186"/>
    </source>
</evidence>
<gene>
    <name evidence="4" type="ORF">C2E21_2648</name>
</gene>
<feature type="region of interest" description="Disordered" evidence="2">
    <location>
        <begin position="256"/>
        <end position="433"/>
    </location>
</feature>
<dbReference type="OrthoDB" id="10264738at2759"/>
<dbReference type="FunFam" id="2.30.42.10:FF:000107">
    <property type="entry name" value="26S proteasome non-ATPase regulatory subunit 9"/>
    <property type="match status" value="1"/>
</dbReference>
<keyword evidence="5" id="KW-1185">Reference proteome</keyword>
<dbReference type="PANTHER" id="PTHR12651">
    <property type="entry name" value="26S PROTEASOME NON-ATPASE REGULATORY SUBUNIT 9"/>
    <property type="match status" value="1"/>
</dbReference>
<dbReference type="Gene3D" id="6.10.140.1710">
    <property type="match status" value="1"/>
</dbReference>
<dbReference type="GO" id="GO:0070682">
    <property type="term" value="P:proteasome regulatory particle assembly"/>
    <property type="evidence" value="ECO:0007669"/>
    <property type="project" value="InterPro"/>
</dbReference>
<comment type="caution">
    <text evidence="4">The sequence shown here is derived from an EMBL/GenBank/DDBJ whole genome shotgun (WGS) entry which is preliminary data.</text>
</comment>
<dbReference type="InterPro" id="IPR001932">
    <property type="entry name" value="PPM-type_phosphatase-like_dom"/>
</dbReference>
<evidence type="ECO:0000313" key="4">
    <source>
        <dbReference type="EMBL" id="PRW59054.1"/>
    </source>
</evidence>
<dbReference type="PROSITE" id="PS51746">
    <property type="entry name" value="PPM_2"/>
    <property type="match status" value="1"/>
</dbReference>
<dbReference type="InterPro" id="IPR036034">
    <property type="entry name" value="PDZ_sf"/>
</dbReference>
<dbReference type="SMART" id="SM00332">
    <property type="entry name" value="PP2Cc"/>
    <property type="match status" value="1"/>
</dbReference>